<proteinExistence type="predicted"/>
<dbReference type="RefSeq" id="WP_340237837.1">
    <property type="nucleotide sequence ID" value="NZ_JBBEWC010000008.1"/>
</dbReference>
<dbReference type="EMBL" id="JBHULC010000021">
    <property type="protein sequence ID" value="MFD2522749.1"/>
    <property type="molecule type" value="Genomic_DNA"/>
</dbReference>
<comment type="caution">
    <text evidence="2">The sequence shown here is derived from an EMBL/GenBank/DDBJ whole genome shotgun (WGS) entry which is preliminary data.</text>
</comment>
<sequence length="116" mass="13801">MKLFYTTNEVADILEVTASKIRFYEKKFNLRFERYGRDRKLTQKDIDKLREIIDEKSKGTLTLKGTERKINKKTDVNKSKNALRSRLLTIRKFLQETLDDIDNDRHLLTEDSESDT</sequence>
<organism evidence="2 3">
    <name type="scientific">Emticicia soli</name>
    <dbReference type="NCBI Taxonomy" id="2027878"/>
    <lineage>
        <taxon>Bacteria</taxon>
        <taxon>Pseudomonadati</taxon>
        <taxon>Bacteroidota</taxon>
        <taxon>Cytophagia</taxon>
        <taxon>Cytophagales</taxon>
        <taxon>Leadbetterellaceae</taxon>
        <taxon>Emticicia</taxon>
    </lineage>
</organism>
<dbReference type="Proteomes" id="UP001597510">
    <property type="component" value="Unassembled WGS sequence"/>
</dbReference>
<keyword evidence="3" id="KW-1185">Reference proteome</keyword>
<name>A0ABW5J9L6_9BACT</name>
<reference evidence="3" key="1">
    <citation type="journal article" date="2019" name="Int. J. Syst. Evol. Microbiol.">
        <title>The Global Catalogue of Microorganisms (GCM) 10K type strain sequencing project: providing services to taxonomists for standard genome sequencing and annotation.</title>
        <authorList>
            <consortium name="The Broad Institute Genomics Platform"/>
            <consortium name="The Broad Institute Genome Sequencing Center for Infectious Disease"/>
            <person name="Wu L."/>
            <person name="Ma J."/>
        </authorList>
    </citation>
    <scope>NUCLEOTIDE SEQUENCE [LARGE SCALE GENOMIC DNA]</scope>
    <source>
        <strain evidence="3">KCTC 52344</strain>
    </source>
</reference>
<evidence type="ECO:0000259" key="1">
    <source>
        <dbReference type="Pfam" id="PF13411"/>
    </source>
</evidence>
<feature type="domain" description="HTH merR-type" evidence="1">
    <location>
        <begin position="5"/>
        <end position="59"/>
    </location>
</feature>
<dbReference type="Pfam" id="PF13411">
    <property type="entry name" value="MerR_1"/>
    <property type="match status" value="1"/>
</dbReference>
<evidence type="ECO:0000313" key="2">
    <source>
        <dbReference type="EMBL" id="MFD2522749.1"/>
    </source>
</evidence>
<evidence type="ECO:0000313" key="3">
    <source>
        <dbReference type="Proteomes" id="UP001597510"/>
    </source>
</evidence>
<gene>
    <name evidence="2" type="ORF">ACFSR2_17755</name>
</gene>
<dbReference type="Gene3D" id="1.10.1660.10">
    <property type="match status" value="1"/>
</dbReference>
<dbReference type="InterPro" id="IPR009061">
    <property type="entry name" value="DNA-bd_dom_put_sf"/>
</dbReference>
<dbReference type="InterPro" id="IPR000551">
    <property type="entry name" value="MerR-type_HTH_dom"/>
</dbReference>
<dbReference type="SUPFAM" id="SSF46955">
    <property type="entry name" value="Putative DNA-binding domain"/>
    <property type="match status" value="1"/>
</dbReference>
<protein>
    <submittedName>
        <fullName evidence="2">MerR family transcriptional regulator</fullName>
    </submittedName>
</protein>
<accession>A0ABW5J9L6</accession>